<dbReference type="InterPro" id="IPR036236">
    <property type="entry name" value="Znf_C2H2_sf"/>
</dbReference>
<feature type="domain" description="C2H2-type" evidence="9">
    <location>
        <begin position="258"/>
        <end position="285"/>
    </location>
</feature>
<dbReference type="Proteomes" id="UP000242180">
    <property type="component" value="Unassembled WGS sequence"/>
</dbReference>
<proteinExistence type="predicted"/>
<dbReference type="GO" id="GO:0000981">
    <property type="term" value="F:DNA-binding transcription factor activity, RNA polymerase II-specific"/>
    <property type="evidence" value="ECO:0007669"/>
    <property type="project" value="TreeGrafter"/>
</dbReference>
<dbReference type="Gene3D" id="3.30.160.60">
    <property type="entry name" value="Classic Zinc Finger"/>
    <property type="match status" value="2"/>
</dbReference>
<evidence type="ECO:0000256" key="1">
    <source>
        <dbReference type="ARBA" id="ARBA00004123"/>
    </source>
</evidence>
<dbReference type="EMBL" id="MCGN01000008">
    <property type="protein sequence ID" value="ORY93859.1"/>
    <property type="molecule type" value="Genomic_DNA"/>
</dbReference>
<keyword evidence="3" id="KW-0677">Repeat</keyword>
<dbReference type="PANTHER" id="PTHR23235">
    <property type="entry name" value="KRUEPPEL-LIKE TRANSCRIPTION FACTOR"/>
    <property type="match status" value="1"/>
</dbReference>
<evidence type="ECO:0000256" key="3">
    <source>
        <dbReference type="ARBA" id="ARBA00022737"/>
    </source>
</evidence>
<evidence type="ECO:0000256" key="4">
    <source>
        <dbReference type="ARBA" id="ARBA00022771"/>
    </source>
</evidence>
<dbReference type="GO" id="GO:0000978">
    <property type="term" value="F:RNA polymerase II cis-regulatory region sequence-specific DNA binding"/>
    <property type="evidence" value="ECO:0007669"/>
    <property type="project" value="TreeGrafter"/>
</dbReference>
<comment type="subcellular location">
    <subcellularLocation>
        <location evidence="1">Nucleus</location>
    </subcellularLocation>
</comment>
<keyword evidence="6" id="KW-0539">Nucleus</keyword>
<dbReference type="InterPro" id="IPR013087">
    <property type="entry name" value="Znf_C2H2_type"/>
</dbReference>
<dbReference type="InParanoid" id="A0A1X2H763"/>
<evidence type="ECO:0000313" key="10">
    <source>
        <dbReference type="EMBL" id="ORY93859.1"/>
    </source>
</evidence>
<dbReference type="PANTHER" id="PTHR23235:SF120">
    <property type="entry name" value="KRUPPEL-LIKE FACTOR 15"/>
    <property type="match status" value="1"/>
</dbReference>
<keyword evidence="11" id="KW-1185">Reference proteome</keyword>
<dbReference type="SMART" id="SM00355">
    <property type="entry name" value="ZnF_C2H2"/>
    <property type="match status" value="2"/>
</dbReference>
<name>A0A1X2H763_SYNRA</name>
<dbReference type="STRING" id="13706.A0A1X2H763"/>
<evidence type="ECO:0000256" key="5">
    <source>
        <dbReference type="ARBA" id="ARBA00022833"/>
    </source>
</evidence>
<reference evidence="10 11" key="1">
    <citation type="submission" date="2016-07" db="EMBL/GenBank/DDBJ databases">
        <title>Pervasive Adenine N6-methylation of Active Genes in Fungi.</title>
        <authorList>
            <consortium name="DOE Joint Genome Institute"/>
            <person name="Mondo S.J."/>
            <person name="Dannebaum R.O."/>
            <person name="Kuo R.C."/>
            <person name="Labutti K."/>
            <person name="Haridas S."/>
            <person name="Kuo A."/>
            <person name="Salamov A."/>
            <person name="Ahrendt S.R."/>
            <person name="Lipzen A."/>
            <person name="Sullivan W."/>
            <person name="Andreopoulos W.B."/>
            <person name="Clum A."/>
            <person name="Lindquist E."/>
            <person name="Daum C."/>
            <person name="Ramamoorthy G.K."/>
            <person name="Gryganskyi A."/>
            <person name="Culley D."/>
            <person name="Magnuson J.K."/>
            <person name="James T.Y."/>
            <person name="O'Malley M.A."/>
            <person name="Stajich J.E."/>
            <person name="Spatafora J.W."/>
            <person name="Visel A."/>
            <person name="Grigoriev I.V."/>
        </authorList>
    </citation>
    <scope>NUCLEOTIDE SEQUENCE [LARGE SCALE GENOMIC DNA]</scope>
    <source>
        <strain evidence="10 11">NRRL 2496</strain>
    </source>
</reference>
<evidence type="ECO:0000256" key="2">
    <source>
        <dbReference type="ARBA" id="ARBA00022723"/>
    </source>
</evidence>
<comment type="caution">
    <text evidence="10">The sequence shown here is derived from an EMBL/GenBank/DDBJ whole genome shotgun (WGS) entry which is preliminary data.</text>
</comment>
<evidence type="ECO:0000256" key="8">
    <source>
        <dbReference type="SAM" id="MobiDB-lite"/>
    </source>
</evidence>
<evidence type="ECO:0000256" key="7">
    <source>
        <dbReference type="PROSITE-ProRule" id="PRU00042"/>
    </source>
</evidence>
<dbReference type="AlphaFoldDB" id="A0A1X2H763"/>
<gene>
    <name evidence="10" type="ORF">BCR43DRAFT_461205</name>
</gene>
<feature type="region of interest" description="Disordered" evidence="8">
    <location>
        <begin position="204"/>
        <end position="255"/>
    </location>
</feature>
<feature type="compositionally biased region" description="Low complexity" evidence="8">
    <location>
        <begin position="204"/>
        <end position="240"/>
    </location>
</feature>
<feature type="domain" description="C2H2-type" evidence="9">
    <location>
        <begin position="286"/>
        <end position="315"/>
    </location>
</feature>
<sequence length="326" mass="35685">MPICLDKPAATRPGHRSTRSVSSLPSDLQRLSLNTDDNKMVTQLPFTNTNTQKAPSWLQPAPVTTTTTAATTTNTTTATANTTGSLVSHTNSASLPFSSTYEPKLPSLSSAFSQYRRAPRPAGASHGRSISDLPPLQHQTNQHNQHQHQHQHHQYQHQTQSPLSRLNANYHHPHRPSHAARAAGGHYQHRRAVSANTVEFMMQPTPTASSSSSSSSSSSASPPLAPQQPSATMPSNLASSSPPPPASRPNDQDELGRYLCPFCQKGFSRPSSLRIHTYSHTGEKPFVCTEEGCGRRFSVQSNMRRHLRVHRMGRSYTKPNSPLSRV</sequence>
<keyword evidence="2" id="KW-0479">Metal-binding</keyword>
<keyword evidence="5" id="KW-0862">Zinc</keyword>
<feature type="region of interest" description="Disordered" evidence="8">
    <location>
        <begin position="1"/>
        <end position="26"/>
    </location>
</feature>
<evidence type="ECO:0000313" key="11">
    <source>
        <dbReference type="Proteomes" id="UP000242180"/>
    </source>
</evidence>
<dbReference type="SUPFAM" id="SSF57667">
    <property type="entry name" value="beta-beta-alpha zinc fingers"/>
    <property type="match status" value="1"/>
</dbReference>
<feature type="region of interest" description="Disordered" evidence="8">
    <location>
        <begin position="112"/>
        <end position="188"/>
    </location>
</feature>
<protein>
    <recommendedName>
        <fullName evidence="9">C2H2-type domain-containing protein</fullName>
    </recommendedName>
</protein>
<dbReference type="FunFam" id="3.30.160.60:FF:001102">
    <property type="entry name" value="Transcription factor IIIA"/>
    <property type="match status" value="1"/>
</dbReference>
<feature type="compositionally biased region" description="Basic residues" evidence="8">
    <location>
        <begin position="145"/>
        <end position="155"/>
    </location>
</feature>
<dbReference type="OMA" id="ANTVEFM"/>
<dbReference type="Pfam" id="PF00096">
    <property type="entry name" value="zf-C2H2"/>
    <property type="match status" value="2"/>
</dbReference>
<dbReference type="GO" id="GO:0005634">
    <property type="term" value="C:nucleus"/>
    <property type="evidence" value="ECO:0007669"/>
    <property type="project" value="UniProtKB-SubCell"/>
</dbReference>
<accession>A0A1X2H763</accession>
<evidence type="ECO:0000256" key="6">
    <source>
        <dbReference type="ARBA" id="ARBA00023242"/>
    </source>
</evidence>
<dbReference type="OrthoDB" id="6077919at2759"/>
<keyword evidence="4 7" id="KW-0863">Zinc-finger</keyword>
<dbReference type="PROSITE" id="PS50157">
    <property type="entry name" value="ZINC_FINGER_C2H2_2"/>
    <property type="match status" value="2"/>
</dbReference>
<evidence type="ECO:0000259" key="9">
    <source>
        <dbReference type="PROSITE" id="PS50157"/>
    </source>
</evidence>
<dbReference type="PROSITE" id="PS00028">
    <property type="entry name" value="ZINC_FINGER_C2H2_1"/>
    <property type="match status" value="2"/>
</dbReference>
<dbReference type="GO" id="GO:0008270">
    <property type="term" value="F:zinc ion binding"/>
    <property type="evidence" value="ECO:0007669"/>
    <property type="project" value="UniProtKB-KW"/>
</dbReference>
<organism evidence="10 11">
    <name type="scientific">Syncephalastrum racemosum</name>
    <name type="common">Filamentous fungus</name>
    <dbReference type="NCBI Taxonomy" id="13706"/>
    <lineage>
        <taxon>Eukaryota</taxon>
        <taxon>Fungi</taxon>
        <taxon>Fungi incertae sedis</taxon>
        <taxon>Mucoromycota</taxon>
        <taxon>Mucoromycotina</taxon>
        <taxon>Mucoromycetes</taxon>
        <taxon>Mucorales</taxon>
        <taxon>Syncephalastraceae</taxon>
        <taxon>Syncephalastrum</taxon>
    </lineage>
</organism>